<dbReference type="Proteomes" id="UP000014962">
    <property type="component" value="Unassembled WGS sequence"/>
</dbReference>
<dbReference type="AlphaFoldDB" id="S7WSR4"/>
<evidence type="ECO:0000313" key="2">
    <source>
        <dbReference type="Proteomes" id="UP000014962"/>
    </source>
</evidence>
<dbReference type="RefSeq" id="WP_020896317.1">
    <property type="nucleotide sequence ID" value="NZ_ATMR01000215.1"/>
</dbReference>
<protein>
    <submittedName>
        <fullName evidence="1">Uncharacterized protein</fullName>
    </submittedName>
</protein>
<organism evidence="1 2">
    <name type="scientific">Winogradskyella psychrotolerans RS-3</name>
    <dbReference type="NCBI Taxonomy" id="641526"/>
    <lineage>
        <taxon>Bacteria</taxon>
        <taxon>Pseudomonadati</taxon>
        <taxon>Bacteroidota</taxon>
        <taxon>Flavobacteriia</taxon>
        <taxon>Flavobacteriales</taxon>
        <taxon>Flavobacteriaceae</taxon>
        <taxon>Winogradskyella</taxon>
    </lineage>
</organism>
<dbReference type="eggNOG" id="COG2308">
    <property type="taxonomic scope" value="Bacteria"/>
</dbReference>
<dbReference type="STRING" id="641526.ADIWIN_4059"/>
<accession>S7WSR4</accession>
<gene>
    <name evidence="1" type="ORF">ADIWIN_4059</name>
</gene>
<evidence type="ECO:0000313" key="1">
    <source>
        <dbReference type="EMBL" id="EPR69784.1"/>
    </source>
</evidence>
<dbReference type="PATRIC" id="fig|641526.4.peg.4032"/>
<reference evidence="1 2" key="1">
    <citation type="journal article" date="2013" name="Genome Announc.">
        <title>Draft Genome Sequence of Winogradskyella psychrotolerans RS-3T, Isolated from the Marine Transect of Kongsfjorden, Ny-Alesund, Svalbard, Arctic Ocean.</title>
        <authorList>
            <person name="Kumar Pinnaka A."/>
            <person name="Ara S."/>
            <person name="Singh A."/>
            <person name="Shivaji S."/>
        </authorList>
    </citation>
    <scope>NUCLEOTIDE SEQUENCE [LARGE SCALE GENOMIC DNA]</scope>
    <source>
        <strain evidence="1 2">RS-3</strain>
    </source>
</reference>
<proteinExistence type="predicted"/>
<name>S7WSR4_9FLAO</name>
<sequence length="147" mass="17010">MIKTIRDAYNANFSEETYQTFLHDIDTSFDFKVKFKIAETPVFIPKALKQKLIDACDDIMSVIDKPNFKELTDGAFFDANTIVPNEDEHSKFIQLDFGICKDENGELTPKLIELQGFPSLYFFQELVGRKYREHFGDTIPKDFFATS</sequence>
<dbReference type="EMBL" id="ATMR01000215">
    <property type="protein sequence ID" value="EPR69784.1"/>
    <property type="molecule type" value="Genomic_DNA"/>
</dbReference>
<comment type="caution">
    <text evidence="1">The sequence shown here is derived from an EMBL/GenBank/DDBJ whole genome shotgun (WGS) entry which is preliminary data.</text>
</comment>
<keyword evidence="2" id="KW-1185">Reference proteome</keyword>